<comment type="caution">
    <text evidence="1">The sequence shown here is derived from an EMBL/GenBank/DDBJ whole genome shotgun (WGS) entry which is preliminary data.</text>
</comment>
<evidence type="ECO:0000313" key="1">
    <source>
        <dbReference type="EMBL" id="MPN25552.1"/>
    </source>
</evidence>
<accession>A0A645GHT2</accession>
<reference evidence="1" key="1">
    <citation type="submission" date="2019-08" db="EMBL/GenBank/DDBJ databases">
        <authorList>
            <person name="Kucharzyk K."/>
            <person name="Murdoch R.W."/>
            <person name="Higgins S."/>
            <person name="Loffler F."/>
        </authorList>
    </citation>
    <scope>NUCLEOTIDE SEQUENCE</scope>
</reference>
<organism evidence="1">
    <name type="scientific">bioreactor metagenome</name>
    <dbReference type="NCBI Taxonomy" id="1076179"/>
    <lineage>
        <taxon>unclassified sequences</taxon>
        <taxon>metagenomes</taxon>
        <taxon>ecological metagenomes</taxon>
    </lineage>
</organism>
<name>A0A645GHT2_9ZZZZ</name>
<gene>
    <name evidence="1" type="ORF">SDC9_172964</name>
</gene>
<dbReference type="EMBL" id="VSSQ01074765">
    <property type="protein sequence ID" value="MPN25552.1"/>
    <property type="molecule type" value="Genomic_DNA"/>
</dbReference>
<dbReference type="AlphaFoldDB" id="A0A645GHT2"/>
<sequence length="158" mass="17240">MPISDASPPPPNTGVPAARPSATAAFAVSGPTWSVPRKMRGRWAISMPNIAHICLLKQCRPGRMSYNIVPKALSRVITNSPVHCKIKYSLTSSHLCTRANTSGSLCFTQLYFHTGSFTLPATAPVMRSERTSLRTFMPAAVMPRARPSSISWVARWSI</sequence>
<protein>
    <submittedName>
        <fullName evidence="1">Uncharacterized protein</fullName>
    </submittedName>
</protein>
<proteinExistence type="predicted"/>